<reference evidence="3" key="1">
    <citation type="submission" date="2013-08" db="EMBL/GenBank/DDBJ databases">
        <title>Genome sequencing of Arenimonas donghaensis.</title>
        <authorList>
            <person name="Chen F."/>
            <person name="Wang G."/>
        </authorList>
    </citation>
    <scope>NUCLEOTIDE SEQUENCE [LARGE SCALE GENOMIC DNA]</scope>
    <source>
        <strain evidence="3">HO3-R19</strain>
    </source>
</reference>
<dbReference type="PATRIC" id="fig|1121014.3.peg.2594"/>
<sequence>MKLARPALLAVVAAAALVLAGCREPIPADYAQYAGHWRGDGVLLVLMPDGHGNYERVSGGARTRVEGPVHSFDAEGFSIGVGVLSARFRVDEPPHLSRGRWRMTVDEQELVRVEILPTRPPRDSYSL</sequence>
<organism evidence="2 3">
    <name type="scientific">Arenimonas donghaensis DSM 18148 = HO3-R19</name>
    <dbReference type="NCBI Taxonomy" id="1121014"/>
    <lineage>
        <taxon>Bacteria</taxon>
        <taxon>Pseudomonadati</taxon>
        <taxon>Pseudomonadota</taxon>
        <taxon>Gammaproteobacteria</taxon>
        <taxon>Lysobacterales</taxon>
        <taxon>Lysobacteraceae</taxon>
        <taxon>Arenimonas</taxon>
    </lineage>
</organism>
<feature type="signal peptide" evidence="1">
    <location>
        <begin position="1"/>
        <end position="20"/>
    </location>
</feature>
<name>A0A087MF49_9GAMM</name>
<dbReference type="PROSITE" id="PS51257">
    <property type="entry name" value="PROKAR_LIPOPROTEIN"/>
    <property type="match status" value="1"/>
</dbReference>
<keyword evidence="1" id="KW-0732">Signal</keyword>
<dbReference type="RefSeq" id="WP_051924668.1">
    <property type="nucleotide sequence ID" value="NZ_AVCJ01000051.1"/>
</dbReference>
<evidence type="ECO:0008006" key="4">
    <source>
        <dbReference type="Google" id="ProtNLM"/>
    </source>
</evidence>
<gene>
    <name evidence="2" type="ORF">N788_08475</name>
</gene>
<comment type="caution">
    <text evidence="2">The sequence shown here is derived from an EMBL/GenBank/DDBJ whole genome shotgun (WGS) entry which is preliminary data.</text>
</comment>
<dbReference type="OrthoDB" id="583175at2"/>
<proteinExistence type="predicted"/>
<accession>A0A087MF49</accession>
<dbReference type="EMBL" id="AVCJ01000051">
    <property type="protein sequence ID" value="KFL35502.1"/>
    <property type="molecule type" value="Genomic_DNA"/>
</dbReference>
<dbReference type="Proteomes" id="UP000029085">
    <property type="component" value="Unassembled WGS sequence"/>
</dbReference>
<keyword evidence="3" id="KW-1185">Reference proteome</keyword>
<evidence type="ECO:0000313" key="3">
    <source>
        <dbReference type="Proteomes" id="UP000029085"/>
    </source>
</evidence>
<evidence type="ECO:0000256" key="1">
    <source>
        <dbReference type="SAM" id="SignalP"/>
    </source>
</evidence>
<dbReference type="AlphaFoldDB" id="A0A087MF49"/>
<evidence type="ECO:0000313" key="2">
    <source>
        <dbReference type="EMBL" id="KFL35502.1"/>
    </source>
</evidence>
<protein>
    <recommendedName>
        <fullName evidence="4">DUF306 domain-containing protein</fullName>
    </recommendedName>
</protein>
<reference evidence="2 3" key="2">
    <citation type="journal article" date="2015" name="Stand. Genomic Sci.">
        <title>High quality draft genomic sequence of Arenimonas donghaensis DSM 18148(T).</title>
        <authorList>
            <person name="Chen F."/>
            <person name="Wang H."/>
            <person name="Cao Y."/>
            <person name="Li X."/>
            <person name="Wang G."/>
        </authorList>
    </citation>
    <scope>NUCLEOTIDE SEQUENCE [LARGE SCALE GENOMIC DNA]</scope>
    <source>
        <strain evidence="2 3">HO3-R19</strain>
    </source>
</reference>
<dbReference type="STRING" id="1121014.N788_08475"/>
<feature type="chain" id="PRO_5001826144" description="DUF306 domain-containing protein" evidence="1">
    <location>
        <begin position="21"/>
        <end position="127"/>
    </location>
</feature>